<dbReference type="SUPFAM" id="SSF75445">
    <property type="entry name" value="D-ribose-5-phosphate isomerase (RpiA), lid domain"/>
    <property type="match status" value="1"/>
</dbReference>
<dbReference type="Proteomes" id="UP000317544">
    <property type="component" value="Chromosome"/>
</dbReference>
<evidence type="ECO:0000256" key="1">
    <source>
        <dbReference type="ARBA" id="ARBA00001713"/>
    </source>
</evidence>
<keyword evidence="2 3" id="KW-0413">Isomerase</keyword>
<dbReference type="OrthoDB" id="5870696at2"/>
<comment type="pathway">
    <text evidence="3">Carbohydrate degradation; pentose phosphate pathway; D-ribose 5-phosphate from D-ribulose 5-phosphate (non-oxidative stage): step 1/1.</text>
</comment>
<dbReference type="EMBL" id="AP019379">
    <property type="protein sequence ID" value="BBI01324.1"/>
    <property type="molecule type" value="Genomic_DNA"/>
</dbReference>
<dbReference type="FunFam" id="3.40.50.1360:FF:000001">
    <property type="entry name" value="Ribose-5-phosphate isomerase A"/>
    <property type="match status" value="1"/>
</dbReference>
<accession>A0A455TAF6</accession>
<dbReference type="EC" id="5.3.1.6" evidence="3"/>
<dbReference type="FunFam" id="3.30.70.260:FF:000004">
    <property type="entry name" value="Ribose-5-phosphate isomerase A"/>
    <property type="match status" value="1"/>
</dbReference>
<name>A0A455TAF6_9GAMM</name>
<feature type="binding site" evidence="3">
    <location>
        <begin position="28"/>
        <end position="31"/>
    </location>
    <ligand>
        <name>substrate</name>
    </ligand>
</feature>
<feature type="binding site" evidence="3">
    <location>
        <begin position="94"/>
        <end position="97"/>
    </location>
    <ligand>
        <name>substrate</name>
    </ligand>
</feature>
<organism evidence="4 5">
    <name type="scientific">Buchnera aphidicola</name>
    <name type="common">Nipponaphis monzeni</name>
    <dbReference type="NCBI Taxonomy" id="2495405"/>
    <lineage>
        <taxon>Bacteria</taxon>
        <taxon>Pseudomonadati</taxon>
        <taxon>Pseudomonadota</taxon>
        <taxon>Gammaproteobacteria</taxon>
        <taxon>Enterobacterales</taxon>
        <taxon>Erwiniaceae</taxon>
        <taxon>Buchnera</taxon>
    </lineage>
</organism>
<comment type="subunit">
    <text evidence="3">Homodimer.</text>
</comment>
<dbReference type="NCBIfam" id="NF001924">
    <property type="entry name" value="PRK00702.1"/>
    <property type="match status" value="1"/>
</dbReference>
<dbReference type="PANTHER" id="PTHR11934:SF0">
    <property type="entry name" value="RIBOSE-5-PHOSPHATE ISOMERASE"/>
    <property type="match status" value="1"/>
</dbReference>
<dbReference type="PANTHER" id="PTHR11934">
    <property type="entry name" value="RIBOSE-5-PHOSPHATE ISOMERASE"/>
    <property type="match status" value="1"/>
</dbReference>
<dbReference type="Gene3D" id="3.30.70.260">
    <property type="match status" value="1"/>
</dbReference>
<feature type="active site" description="Proton acceptor" evidence="3">
    <location>
        <position position="103"/>
    </location>
</feature>
<keyword evidence="5" id="KW-1185">Reference proteome</keyword>
<evidence type="ECO:0000313" key="4">
    <source>
        <dbReference type="EMBL" id="BBI01324.1"/>
    </source>
</evidence>
<proteinExistence type="inferred from homology"/>
<dbReference type="NCBIfam" id="TIGR00021">
    <property type="entry name" value="rpiA"/>
    <property type="match status" value="1"/>
</dbReference>
<dbReference type="SUPFAM" id="SSF100950">
    <property type="entry name" value="NagB/RpiA/CoA transferase-like"/>
    <property type="match status" value="1"/>
</dbReference>
<sequence>MKLKNLKTIVAQAVIDYIPSGSILGIGTGTTVLKFIKILSNVKNLINGTVSSSKISTLYLKKYGMKVFDLNNINHLPLYIDGADAINNNMEMIKGGGGALTGEKILANIADKFICIIDQTKIVEILGTSFPLPVEVIPMAKSYLMREFIKLGGVPKYRKNIITDNGNIIIDIYNLKILDPIKMENVINSFPGVVTVGLFALRKADIILIGTNQGVKIIKN</sequence>
<reference evidence="4 5" key="1">
    <citation type="journal article" date="2019" name="Proc. Natl. Acad. Sci. U.S.A.">
        <title>Exaggeration and cooption of innate immunity for social defense.</title>
        <authorList>
            <person name="Kutsukake M."/>
            <person name="Moriyama M."/>
            <person name="Shigenobu S."/>
            <person name="Meng X.-Y."/>
            <person name="Nikoh N."/>
            <person name="Noda C."/>
            <person name="Kobayashi S."/>
            <person name="Fukatsu T."/>
        </authorList>
    </citation>
    <scope>NUCLEOTIDE SEQUENCE [LARGE SCALE GENOMIC DNA]</scope>
    <source>
        <strain evidence="4 5">Nmo</strain>
    </source>
</reference>
<comment type="similarity">
    <text evidence="3">Belongs to the ribose 5-phosphate isomerase family.</text>
</comment>
<dbReference type="InterPro" id="IPR037171">
    <property type="entry name" value="NagB/RpiA_transferase-like"/>
</dbReference>
<dbReference type="GO" id="GO:0006014">
    <property type="term" value="P:D-ribose metabolic process"/>
    <property type="evidence" value="ECO:0007669"/>
    <property type="project" value="TreeGrafter"/>
</dbReference>
<dbReference type="AlphaFoldDB" id="A0A455TAF6"/>
<protein>
    <recommendedName>
        <fullName evidence="3">Ribose-5-phosphate isomerase A</fullName>
        <ecNumber evidence="3">5.3.1.6</ecNumber>
    </recommendedName>
    <alternativeName>
        <fullName evidence="3">Phosphoriboisomerase A</fullName>
        <shortName evidence="3">PRI</shortName>
    </alternativeName>
</protein>
<dbReference type="InterPro" id="IPR004788">
    <property type="entry name" value="Ribose5P_isomerase_type_A"/>
</dbReference>
<dbReference type="GO" id="GO:0009052">
    <property type="term" value="P:pentose-phosphate shunt, non-oxidative branch"/>
    <property type="evidence" value="ECO:0007669"/>
    <property type="project" value="UniProtKB-UniRule"/>
</dbReference>
<dbReference type="HAMAP" id="MF_00170">
    <property type="entry name" value="Rib_5P_isom_A"/>
    <property type="match status" value="1"/>
</dbReference>
<dbReference type="Pfam" id="PF06026">
    <property type="entry name" value="Rib_5-P_isom_A"/>
    <property type="match status" value="1"/>
</dbReference>
<evidence type="ECO:0000256" key="3">
    <source>
        <dbReference type="HAMAP-Rule" id="MF_00170"/>
    </source>
</evidence>
<dbReference type="UniPathway" id="UPA00115">
    <property type="reaction ID" value="UER00412"/>
</dbReference>
<dbReference type="RefSeq" id="WP_158345022.1">
    <property type="nucleotide sequence ID" value="NZ_AP019379.1"/>
</dbReference>
<evidence type="ECO:0000313" key="5">
    <source>
        <dbReference type="Proteomes" id="UP000317544"/>
    </source>
</evidence>
<dbReference type="GO" id="GO:0005829">
    <property type="term" value="C:cytosol"/>
    <property type="evidence" value="ECO:0007669"/>
    <property type="project" value="TreeGrafter"/>
</dbReference>
<dbReference type="CDD" id="cd01398">
    <property type="entry name" value="RPI_A"/>
    <property type="match status" value="1"/>
</dbReference>
<evidence type="ECO:0000256" key="2">
    <source>
        <dbReference type="ARBA" id="ARBA00023235"/>
    </source>
</evidence>
<dbReference type="InterPro" id="IPR020672">
    <property type="entry name" value="Ribose5P_isomerase_typA_subgr"/>
</dbReference>
<dbReference type="Gene3D" id="3.40.50.1360">
    <property type="match status" value="1"/>
</dbReference>
<dbReference type="GO" id="GO:0004751">
    <property type="term" value="F:ribose-5-phosphate isomerase activity"/>
    <property type="evidence" value="ECO:0007669"/>
    <property type="project" value="UniProtKB-UniRule"/>
</dbReference>
<feature type="binding site" evidence="3">
    <location>
        <begin position="81"/>
        <end position="84"/>
    </location>
    <ligand>
        <name>substrate</name>
    </ligand>
</feature>
<gene>
    <name evidence="3 4" type="primary">rpiA</name>
    <name evidence="4" type="ORF">BUCNMO_320</name>
</gene>
<feature type="binding site" evidence="3">
    <location>
        <position position="121"/>
    </location>
    <ligand>
        <name>substrate</name>
    </ligand>
</feature>
<comment type="catalytic activity">
    <reaction evidence="1 3">
        <text>aldehydo-D-ribose 5-phosphate = D-ribulose 5-phosphate</text>
        <dbReference type="Rhea" id="RHEA:14657"/>
        <dbReference type="ChEBI" id="CHEBI:58121"/>
        <dbReference type="ChEBI" id="CHEBI:58273"/>
        <dbReference type="EC" id="5.3.1.6"/>
    </reaction>
</comment>
<comment type="function">
    <text evidence="3">Catalyzes the reversible conversion of ribose-5-phosphate to ribulose 5-phosphate.</text>
</comment>